<evidence type="ECO:0000256" key="1">
    <source>
        <dbReference type="SAM" id="Phobius"/>
    </source>
</evidence>
<accession>A0ABN9TBN9</accession>
<keyword evidence="1" id="KW-0472">Membrane</keyword>
<evidence type="ECO:0000313" key="2">
    <source>
        <dbReference type="EMBL" id="CAK0842646.1"/>
    </source>
</evidence>
<keyword evidence="1" id="KW-1133">Transmembrane helix</keyword>
<gene>
    <name evidence="2" type="ORF">PCOR1329_LOCUS37358</name>
</gene>
<feature type="transmembrane region" description="Helical" evidence="1">
    <location>
        <begin position="54"/>
        <end position="73"/>
    </location>
</feature>
<comment type="caution">
    <text evidence="2">The sequence shown here is derived from an EMBL/GenBank/DDBJ whole genome shotgun (WGS) entry which is preliminary data.</text>
</comment>
<proteinExistence type="predicted"/>
<keyword evidence="1" id="KW-0812">Transmembrane</keyword>
<dbReference type="Proteomes" id="UP001189429">
    <property type="component" value="Unassembled WGS sequence"/>
</dbReference>
<reference evidence="2" key="1">
    <citation type="submission" date="2023-10" db="EMBL/GenBank/DDBJ databases">
        <authorList>
            <person name="Chen Y."/>
            <person name="Shah S."/>
            <person name="Dougan E. K."/>
            <person name="Thang M."/>
            <person name="Chan C."/>
        </authorList>
    </citation>
    <scope>NUCLEOTIDE SEQUENCE [LARGE SCALE GENOMIC DNA]</scope>
</reference>
<protein>
    <recommendedName>
        <fullName evidence="4">Derlin</fullName>
    </recommendedName>
</protein>
<feature type="transmembrane region" description="Helical" evidence="1">
    <location>
        <begin position="94"/>
        <end position="114"/>
    </location>
</feature>
<keyword evidence="3" id="KW-1185">Reference proteome</keyword>
<evidence type="ECO:0008006" key="4">
    <source>
        <dbReference type="Google" id="ProtNLM"/>
    </source>
</evidence>
<evidence type="ECO:0000313" key="3">
    <source>
        <dbReference type="Proteomes" id="UP001189429"/>
    </source>
</evidence>
<sequence length="222" mass="24937">MPPGAAGQSGAPMSQYLHFDFEPPSDLPRARHYILMVQFSLMSLYGMLRVAPLGLPHLLLVMFGQTTAMCYVLRQVPIYIRTRAALFDLTQTSLIGLLRMLLFGHVHLLLMLLFCQSTGRFSLLMVRLVGHLQAMPLGPPMEFLSHYSPLLVMCARTTAIPYGMRQALIFDRTRATLFDLTEALLVDQLRMLIGQLCLLLALYFCLSTGRPSLLIARPFGHL</sequence>
<organism evidence="2 3">
    <name type="scientific">Prorocentrum cordatum</name>
    <dbReference type="NCBI Taxonomy" id="2364126"/>
    <lineage>
        <taxon>Eukaryota</taxon>
        <taxon>Sar</taxon>
        <taxon>Alveolata</taxon>
        <taxon>Dinophyceae</taxon>
        <taxon>Prorocentrales</taxon>
        <taxon>Prorocentraceae</taxon>
        <taxon>Prorocentrum</taxon>
    </lineage>
</organism>
<feature type="transmembrane region" description="Helical" evidence="1">
    <location>
        <begin position="189"/>
        <end position="206"/>
    </location>
</feature>
<dbReference type="EMBL" id="CAUYUJ010014528">
    <property type="protein sequence ID" value="CAK0842646.1"/>
    <property type="molecule type" value="Genomic_DNA"/>
</dbReference>
<name>A0ABN9TBN9_9DINO</name>